<keyword evidence="1" id="KW-0808">Transferase</keyword>
<evidence type="ECO:0000313" key="4">
    <source>
        <dbReference type="EMBL" id="QJD85685.1"/>
    </source>
</evidence>
<sequence length="397" mass="42344">MATKAAAETQEPSIAICGHIAVDIIPEFPHAATAAIGSLLTPGNLVEVGAAAIATGGAVSNTGVALHRLGANVKLIGKVGDDVFGEMTVSTLERIDQGLASGLIRANQEVSSYTLVISPPGTDRIFLHCPGANDTFTDEDVPYGALEGIEHFHFGYPPLMKRMIDDGGVRLERMLSRIKGMGISTSLDMALPGAGTVAYGLDWVRILEKALPHVDLFMPSLEEALLMTDQPAYEDLLRTFGKAELCERTPIATIRNLAERLLAFGCGTVVLKIGSSGLYARSRERELWAPCFKANLVGTTGAGDSTIAGYLYGMRRGLSLERTMTAAVAVGAFSVEAAEATAGIAAWDDVWSRVERGWERLSVPQDLEGWAWNGDEGIWHGPADCRTNKTTYGGLHT</sequence>
<evidence type="ECO:0000313" key="5">
    <source>
        <dbReference type="Proteomes" id="UP000502248"/>
    </source>
</evidence>
<dbReference type="InterPro" id="IPR011611">
    <property type="entry name" value="PfkB_dom"/>
</dbReference>
<proteinExistence type="predicted"/>
<keyword evidence="2 4" id="KW-0418">Kinase</keyword>
<protein>
    <submittedName>
        <fullName evidence="4">Carbohydrate kinase family protein</fullName>
    </submittedName>
</protein>
<dbReference type="PANTHER" id="PTHR10584:SF166">
    <property type="entry name" value="RIBOKINASE"/>
    <property type="match status" value="1"/>
</dbReference>
<keyword evidence="5" id="KW-1185">Reference proteome</keyword>
<dbReference type="Gene3D" id="3.40.1190.20">
    <property type="match status" value="1"/>
</dbReference>
<dbReference type="PANTHER" id="PTHR10584">
    <property type="entry name" value="SUGAR KINASE"/>
    <property type="match status" value="1"/>
</dbReference>
<dbReference type="InterPro" id="IPR029056">
    <property type="entry name" value="Ribokinase-like"/>
</dbReference>
<gene>
    <name evidence="4" type="ORF">HH215_22520</name>
</gene>
<accession>A0A7Z2ZNB8</accession>
<evidence type="ECO:0000256" key="2">
    <source>
        <dbReference type="ARBA" id="ARBA00022777"/>
    </source>
</evidence>
<feature type="domain" description="Carbohydrate kinase PfkB" evidence="3">
    <location>
        <begin position="42"/>
        <end position="342"/>
    </location>
</feature>
<dbReference type="Pfam" id="PF00294">
    <property type="entry name" value="PfkB"/>
    <property type="match status" value="1"/>
</dbReference>
<organism evidence="4 5">
    <name type="scientific">Cohnella herbarum</name>
    <dbReference type="NCBI Taxonomy" id="2728023"/>
    <lineage>
        <taxon>Bacteria</taxon>
        <taxon>Bacillati</taxon>
        <taxon>Bacillota</taxon>
        <taxon>Bacilli</taxon>
        <taxon>Bacillales</taxon>
        <taxon>Paenibacillaceae</taxon>
        <taxon>Cohnella</taxon>
    </lineage>
</organism>
<reference evidence="4 5" key="1">
    <citation type="submission" date="2020-04" db="EMBL/GenBank/DDBJ databases">
        <title>Genome sequencing of novel species.</title>
        <authorList>
            <person name="Heo J."/>
            <person name="Kim S.-J."/>
            <person name="Kim J.-S."/>
            <person name="Hong S.-B."/>
            <person name="Kwon S.-W."/>
        </authorList>
    </citation>
    <scope>NUCLEOTIDE SEQUENCE [LARGE SCALE GENOMIC DNA]</scope>
    <source>
        <strain evidence="4 5">MFER-1</strain>
    </source>
</reference>
<dbReference type="GO" id="GO:0016301">
    <property type="term" value="F:kinase activity"/>
    <property type="evidence" value="ECO:0007669"/>
    <property type="project" value="UniProtKB-KW"/>
</dbReference>
<dbReference type="KEGG" id="cheb:HH215_22520"/>
<evidence type="ECO:0000259" key="3">
    <source>
        <dbReference type="Pfam" id="PF00294"/>
    </source>
</evidence>
<dbReference type="EMBL" id="CP051680">
    <property type="protein sequence ID" value="QJD85685.1"/>
    <property type="molecule type" value="Genomic_DNA"/>
</dbReference>
<dbReference type="AlphaFoldDB" id="A0A7Z2ZNB8"/>
<dbReference type="GO" id="GO:0005829">
    <property type="term" value="C:cytosol"/>
    <property type="evidence" value="ECO:0007669"/>
    <property type="project" value="TreeGrafter"/>
</dbReference>
<evidence type="ECO:0000256" key="1">
    <source>
        <dbReference type="ARBA" id="ARBA00022679"/>
    </source>
</evidence>
<dbReference type="RefSeq" id="WP_169281945.1">
    <property type="nucleotide sequence ID" value="NZ_CP051680.1"/>
</dbReference>
<name>A0A7Z2ZNB8_9BACL</name>
<dbReference type="Proteomes" id="UP000502248">
    <property type="component" value="Chromosome"/>
</dbReference>
<dbReference type="SUPFAM" id="SSF53613">
    <property type="entry name" value="Ribokinase-like"/>
    <property type="match status" value="1"/>
</dbReference>